<dbReference type="eggNOG" id="COG2220">
    <property type="taxonomic scope" value="Bacteria"/>
</dbReference>
<evidence type="ECO:0000259" key="1">
    <source>
        <dbReference type="Pfam" id="PF12706"/>
    </source>
</evidence>
<dbReference type="STRING" id="595494.Tola_0042"/>
<accession>C4L796</accession>
<dbReference type="EMBL" id="CP001616">
    <property type="protein sequence ID" value="ACQ91672.1"/>
    <property type="molecule type" value="Genomic_DNA"/>
</dbReference>
<name>C4L796_TOLAT</name>
<feature type="domain" description="Metallo-beta-lactamase" evidence="1">
    <location>
        <begin position="74"/>
        <end position="265"/>
    </location>
</feature>
<dbReference type="InterPro" id="IPR036866">
    <property type="entry name" value="RibonucZ/Hydroxyglut_hydro"/>
</dbReference>
<dbReference type="PANTHER" id="PTHR15032:SF36">
    <property type="entry name" value="METALLO-BETA-LACTAMASE DOMAIN-CONTAINING PROTEIN"/>
    <property type="match status" value="1"/>
</dbReference>
<dbReference type="PIRSF" id="PIRSF038896">
    <property type="entry name" value="NAPE-PLD"/>
    <property type="match status" value="1"/>
</dbReference>
<sequence length="319" mass="36388">MRYTNQDGSQRSFPLKHVLRRQTGWHGERQPRSGRTGIPVPIVHNDGADLHHQQHDTLTWIGHSSFLLQLGGLNMLIDPVMSSSLGGVVPRNAPPGLSWSALPKKIDVVMITHNHRDHMDVPTLKKLGPNPLYLVPHGMRHWFLKNGFPHVQELAWWQQTQVGNATMTFVPAQHWSRRGLMDMNTSWWGGFVMEHDGFRLYHAGDTAWFDGFREIGRRCGPIDVAMLPIGAYAPRWFMRHQHMDPDDALKAFVALEAKLFVAMHWGTFKLTDEPLNEPPIRLRDLWHKLQLPLARLAIPAIGQTLEFPRIDLSVALAVK</sequence>
<dbReference type="PANTHER" id="PTHR15032">
    <property type="entry name" value="N-ACYL-PHOSPHATIDYLETHANOLAMINE-HYDROLYZING PHOSPHOLIPASE D"/>
    <property type="match status" value="1"/>
</dbReference>
<dbReference type="GO" id="GO:0005737">
    <property type="term" value="C:cytoplasm"/>
    <property type="evidence" value="ECO:0007669"/>
    <property type="project" value="TreeGrafter"/>
</dbReference>
<dbReference type="CDD" id="cd16283">
    <property type="entry name" value="RomA-like_MBL-fold"/>
    <property type="match status" value="1"/>
</dbReference>
<dbReference type="GO" id="GO:0008270">
    <property type="term" value="F:zinc ion binding"/>
    <property type="evidence" value="ECO:0007669"/>
    <property type="project" value="InterPro"/>
</dbReference>
<dbReference type="InterPro" id="IPR024884">
    <property type="entry name" value="NAPE-PLD"/>
</dbReference>
<dbReference type="Proteomes" id="UP000009073">
    <property type="component" value="Chromosome"/>
</dbReference>
<dbReference type="Pfam" id="PF12706">
    <property type="entry name" value="Lactamase_B_2"/>
    <property type="match status" value="1"/>
</dbReference>
<dbReference type="HOGENOM" id="CLU_020884_1_1_6"/>
<reference evidence="3" key="1">
    <citation type="submission" date="2009-05" db="EMBL/GenBank/DDBJ databases">
        <title>Complete sequence of Tolumonas auensis DSM 9187.</title>
        <authorList>
            <consortium name="US DOE Joint Genome Institute"/>
            <person name="Lucas S."/>
            <person name="Copeland A."/>
            <person name="Lapidus A."/>
            <person name="Glavina del Rio T."/>
            <person name="Tice H."/>
            <person name="Bruce D."/>
            <person name="Goodwin L."/>
            <person name="Pitluck S."/>
            <person name="Chertkov O."/>
            <person name="Brettin T."/>
            <person name="Detter J.C."/>
            <person name="Han C."/>
            <person name="Larimer F."/>
            <person name="Land M."/>
            <person name="Hauser L."/>
            <person name="Kyrpides N."/>
            <person name="Mikhailova N."/>
            <person name="Spring S."/>
            <person name="Beller H."/>
        </authorList>
    </citation>
    <scope>NUCLEOTIDE SEQUENCE [LARGE SCALE GENOMIC DNA]</scope>
    <source>
        <strain evidence="3">DSM 9187 / TA4</strain>
    </source>
</reference>
<organism evidence="2 3">
    <name type="scientific">Tolumonas auensis (strain DSM 9187 / NBRC 110442 / TA 4)</name>
    <dbReference type="NCBI Taxonomy" id="595494"/>
    <lineage>
        <taxon>Bacteria</taxon>
        <taxon>Pseudomonadati</taxon>
        <taxon>Pseudomonadota</taxon>
        <taxon>Gammaproteobacteria</taxon>
        <taxon>Aeromonadales</taxon>
        <taxon>Aeromonadaceae</taxon>
        <taxon>Tolumonas</taxon>
    </lineage>
</organism>
<dbReference type="KEGG" id="tau:Tola_0042"/>
<dbReference type="SUPFAM" id="SSF56281">
    <property type="entry name" value="Metallo-hydrolase/oxidoreductase"/>
    <property type="match status" value="1"/>
</dbReference>
<keyword evidence="3" id="KW-1185">Reference proteome</keyword>
<evidence type="ECO:0000313" key="2">
    <source>
        <dbReference type="EMBL" id="ACQ91672.1"/>
    </source>
</evidence>
<dbReference type="InterPro" id="IPR001279">
    <property type="entry name" value="Metallo-B-lactamas"/>
</dbReference>
<dbReference type="GO" id="GO:0070290">
    <property type="term" value="F:N-acylphosphatidylethanolamine-specific phospholipase D activity"/>
    <property type="evidence" value="ECO:0007669"/>
    <property type="project" value="InterPro"/>
</dbReference>
<protein>
    <submittedName>
        <fullName evidence="2">Beta-lactamase domain protein</fullName>
    </submittedName>
</protein>
<dbReference type="AlphaFoldDB" id="C4L796"/>
<dbReference type="Gene3D" id="3.60.15.10">
    <property type="entry name" value="Ribonuclease Z/Hydroxyacylglutathione hydrolase-like"/>
    <property type="match status" value="1"/>
</dbReference>
<evidence type="ECO:0000313" key="3">
    <source>
        <dbReference type="Proteomes" id="UP000009073"/>
    </source>
</evidence>
<proteinExistence type="predicted"/>
<reference evidence="2 3" key="2">
    <citation type="journal article" date="2011" name="Stand. Genomic Sci.">
        <title>Complete genome sequence of Tolumonas auensis type strain (TA 4).</title>
        <authorList>
            <person name="Chertkov O."/>
            <person name="Copeland A."/>
            <person name="Lucas S."/>
            <person name="Lapidus A."/>
            <person name="Berry K.W."/>
            <person name="Detter J.C."/>
            <person name="Del Rio T.G."/>
            <person name="Hammon N."/>
            <person name="Dalin E."/>
            <person name="Tice H."/>
            <person name="Pitluck S."/>
            <person name="Richardson P."/>
            <person name="Bruce D."/>
            <person name="Goodwin L."/>
            <person name="Han C."/>
            <person name="Tapia R."/>
            <person name="Saunders E."/>
            <person name="Schmutz J."/>
            <person name="Brettin T."/>
            <person name="Larimer F."/>
            <person name="Land M."/>
            <person name="Hauser L."/>
            <person name="Spring S."/>
            <person name="Rohde M."/>
            <person name="Kyrpides N.C."/>
            <person name="Ivanova N."/>
            <person name="Goker M."/>
            <person name="Beller H.R."/>
            <person name="Klenk H.P."/>
            <person name="Woyke T."/>
        </authorList>
    </citation>
    <scope>NUCLEOTIDE SEQUENCE [LARGE SCALE GENOMIC DNA]</scope>
    <source>
        <strain evidence="3">DSM 9187 / TA4</strain>
    </source>
</reference>
<gene>
    <name evidence="2" type="ordered locus">Tola_0042</name>
</gene>